<dbReference type="STRING" id="1284197.S8AKE1"/>
<organism evidence="3 4">
    <name type="scientific">Dactylellina haptotyla (strain CBS 200.50)</name>
    <name type="common">Nematode-trapping fungus</name>
    <name type="synonym">Monacrosporium haptotylum</name>
    <dbReference type="NCBI Taxonomy" id="1284197"/>
    <lineage>
        <taxon>Eukaryota</taxon>
        <taxon>Fungi</taxon>
        <taxon>Dikarya</taxon>
        <taxon>Ascomycota</taxon>
        <taxon>Pezizomycotina</taxon>
        <taxon>Orbiliomycetes</taxon>
        <taxon>Orbiliales</taxon>
        <taxon>Orbiliaceae</taxon>
        <taxon>Dactylellina</taxon>
    </lineage>
</organism>
<dbReference type="Gene3D" id="3.40.50.1580">
    <property type="entry name" value="Nucleoside phosphorylase domain"/>
    <property type="match status" value="1"/>
</dbReference>
<reference evidence="4" key="2">
    <citation type="submission" date="2013-04" db="EMBL/GenBank/DDBJ databases">
        <title>Genomic mechanisms accounting for the adaptation to parasitism in nematode-trapping fungi.</title>
        <authorList>
            <person name="Ahren D.G."/>
        </authorList>
    </citation>
    <scope>NUCLEOTIDE SEQUENCE [LARGE SCALE GENOMIC DNA]</scope>
    <source>
        <strain evidence="4">CBS 200.50</strain>
    </source>
</reference>
<comment type="caution">
    <text evidence="3">The sequence shown here is derived from an EMBL/GenBank/DDBJ whole genome shotgun (WGS) entry which is preliminary data.</text>
</comment>
<gene>
    <name evidence="3" type="ORF">H072_2593</name>
</gene>
<feature type="domain" description="Nephrocystin 3-like N-terminal" evidence="2">
    <location>
        <begin position="132"/>
        <end position="242"/>
    </location>
</feature>
<name>S8AKE1_DACHA</name>
<dbReference type="InterPro" id="IPR053137">
    <property type="entry name" value="NLR-like"/>
</dbReference>
<dbReference type="InterPro" id="IPR035994">
    <property type="entry name" value="Nucleoside_phosphorylase_sf"/>
</dbReference>
<reference evidence="3 4" key="1">
    <citation type="journal article" date="2013" name="PLoS Genet.">
        <title>Genomic mechanisms accounting for the adaptation to parasitism in nematode-trapping fungi.</title>
        <authorList>
            <person name="Meerupati T."/>
            <person name="Andersson K.M."/>
            <person name="Friman E."/>
            <person name="Kumar D."/>
            <person name="Tunlid A."/>
            <person name="Ahren D."/>
        </authorList>
    </citation>
    <scope>NUCLEOTIDE SEQUENCE [LARGE SCALE GENOMIC DNA]</scope>
    <source>
        <strain evidence="3 4">CBS 200.50</strain>
    </source>
</reference>
<dbReference type="InterPro" id="IPR027417">
    <property type="entry name" value="P-loop_NTPase"/>
</dbReference>
<dbReference type="OMA" id="CELERNQ"/>
<evidence type="ECO:0000259" key="2">
    <source>
        <dbReference type="Pfam" id="PF24883"/>
    </source>
</evidence>
<dbReference type="AlphaFoldDB" id="S8AKE1"/>
<dbReference type="GO" id="GO:0009116">
    <property type="term" value="P:nucleoside metabolic process"/>
    <property type="evidence" value="ECO:0007669"/>
    <property type="project" value="InterPro"/>
</dbReference>
<evidence type="ECO:0000256" key="1">
    <source>
        <dbReference type="ARBA" id="ARBA00022737"/>
    </source>
</evidence>
<dbReference type="SUPFAM" id="SSF52540">
    <property type="entry name" value="P-loop containing nucleoside triphosphate hydrolases"/>
    <property type="match status" value="1"/>
</dbReference>
<dbReference type="eggNOG" id="KOG0266">
    <property type="taxonomic scope" value="Eukaryota"/>
</dbReference>
<dbReference type="Pfam" id="PF24883">
    <property type="entry name" value="NPHP3_N"/>
    <property type="match status" value="1"/>
</dbReference>
<dbReference type="Proteomes" id="UP000015100">
    <property type="component" value="Unassembled WGS sequence"/>
</dbReference>
<sequence length="261" mass="29370">MVVERPPRSSQDWPRVHYGLIASGNQVMKHGITRDKLSREEGFYVLRWKRQGICGYSDSHKNKEWQPYAALSAAAYARALILQLPFKANVRSRQLPPIELGLPTAEDAVFGAYVDQDEPECLPGTRVELIDQITQWSESPQKCMFWLVGRAGTGKSTISRTVARLFREKSHLGASFFFKRSEADRATGALLFTTIASQLANRVRGSFASSIQSAINEEPGISKKALREQFDKLIFRPLCELERNQKSCRPGIIKSILIIDA</sequence>
<dbReference type="EMBL" id="AQGS01000079">
    <property type="protein sequence ID" value="EPS43410.1"/>
    <property type="molecule type" value="Genomic_DNA"/>
</dbReference>
<protein>
    <recommendedName>
        <fullName evidence="2">Nephrocystin 3-like N-terminal domain-containing protein</fullName>
    </recommendedName>
</protein>
<dbReference type="InterPro" id="IPR056884">
    <property type="entry name" value="NPHP3-like_N"/>
</dbReference>
<dbReference type="PANTHER" id="PTHR46082:SF11">
    <property type="entry name" value="AAA+ ATPASE DOMAIN-CONTAINING PROTEIN-RELATED"/>
    <property type="match status" value="1"/>
</dbReference>
<dbReference type="GO" id="GO:0003824">
    <property type="term" value="F:catalytic activity"/>
    <property type="evidence" value="ECO:0007669"/>
    <property type="project" value="InterPro"/>
</dbReference>
<keyword evidence="1" id="KW-0677">Repeat</keyword>
<dbReference type="PANTHER" id="PTHR46082">
    <property type="entry name" value="ATP/GTP-BINDING PROTEIN-RELATED"/>
    <property type="match status" value="1"/>
</dbReference>
<accession>S8AKE1</accession>
<dbReference type="HOGENOM" id="CLU_1065672_0_0_1"/>
<dbReference type="Gene3D" id="3.40.50.300">
    <property type="entry name" value="P-loop containing nucleotide triphosphate hydrolases"/>
    <property type="match status" value="1"/>
</dbReference>
<keyword evidence="4" id="KW-1185">Reference proteome</keyword>
<evidence type="ECO:0000313" key="3">
    <source>
        <dbReference type="EMBL" id="EPS43410.1"/>
    </source>
</evidence>
<proteinExistence type="predicted"/>
<dbReference type="OrthoDB" id="674604at2759"/>
<evidence type="ECO:0000313" key="4">
    <source>
        <dbReference type="Proteomes" id="UP000015100"/>
    </source>
</evidence>